<dbReference type="Proteomes" id="UP000663832">
    <property type="component" value="Unassembled WGS sequence"/>
</dbReference>
<proteinExistence type="predicted"/>
<dbReference type="AlphaFoldDB" id="A0A815MX60"/>
<dbReference type="SUPFAM" id="SSF140856">
    <property type="entry name" value="USP8 N-terminal domain-like"/>
    <property type="match status" value="1"/>
</dbReference>
<dbReference type="PANTHER" id="PTHR11685">
    <property type="entry name" value="RBR FAMILY RING FINGER AND IBR DOMAIN-CONTAINING"/>
    <property type="match status" value="1"/>
</dbReference>
<evidence type="ECO:0000256" key="8">
    <source>
        <dbReference type="ARBA" id="ARBA00022786"/>
    </source>
</evidence>
<evidence type="ECO:0000256" key="4">
    <source>
        <dbReference type="ARBA" id="ARBA00022679"/>
    </source>
</evidence>
<evidence type="ECO:0000256" key="9">
    <source>
        <dbReference type="ARBA" id="ARBA00022833"/>
    </source>
</evidence>
<keyword evidence="5" id="KW-0479">Metal-binding</keyword>
<evidence type="ECO:0000256" key="6">
    <source>
        <dbReference type="ARBA" id="ARBA00022737"/>
    </source>
</evidence>
<comment type="caution">
    <text evidence="14">The sequence shown here is derived from an EMBL/GenBank/DDBJ whole genome shotgun (WGS) entry which is preliminary data.</text>
</comment>
<evidence type="ECO:0000256" key="1">
    <source>
        <dbReference type="ARBA" id="ARBA00001798"/>
    </source>
</evidence>
<dbReference type="Pfam" id="PF08969">
    <property type="entry name" value="USP8_dimer"/>
    <property type="match status" value="1"/>
</dbReference>
<dbReference type="InterPro" id="IPR015063">
    <property type="entry name" value="USP8_dimer"/>
</dbReference>
<protein>
    <recommendedName>
        <fullName evidence="3">RBR-type E3 ubiquitin transferase</fullName>
        <ecNumber evidence="3">2.3.2.31</ecNumber>
    </recommendedName>
</protein>
<organism evidence="14 15">
    <name type="scientific">Adineta steineri</name>
    <dbReference type="NCBI Taxonomy" id="433720"/>
    <lineage>
        <taxon>Eukaryota</taxon>
        <taxon>Metazoa</taxon>
        <taxon>Spiralia</taxon>
        <taxon>Gnathifera</taxon>
        <taxon>Rotifera</taxon>
        <taxon>Eurotatoria</taxon>
        <taxon>Bdelloidea</taxon>
        <taxon>Adinetida</taxon>
        <taxon>Adinetidae</taxon>
        <taxon>Adineta</taxon>
    </lineage>
</organism>
<keyword evidence="6" id="KW-0677">Repeat</keyword>
<comment type="catalytic activity">
    <reaction evidence="1">
        <text>[E2 ubiquitin-conjugating enzyme]-S-ubiquitinyl-L-cysteine + [acceptor protein]-L-lysine = [E2 ubiquitin-conjugating enzyme]-L-cysteine + [acceptor protein]-N(6)-ubiquitinyl-L-lysine.</text>
        <dbReference type="EC" id="2.3.2.31"/>
    </reaction>
</comment>
<dbReference type="EMBL" id="CAJNOI010000142">
    <property type="protein sequence ID" value="CAF1122760.1"/>
    <property type="molecule type" value="Genomic_DNA"/>
</dbReference>
<dbReference type="Pfam" id="PF22191">
    <property type="entry name" value="IBR_1"/>
    <property type="match status" value="1"/>
</dbReference>
<dbReference type="OrthoDB" id="69641at2759"/>
<evidence type="ECO:0000313" key="15">
    <source>
        <dbReference type="Proteomes" id="UP000663832"/>
    </source>
</evidence>
<dbReference type="InterPro" id="IPR013083">
    <property type="entry name" value="Znf_RING/FYVE/PHD"/>
</dbReference>
<keyword evidence="9" id="KW-0862">Zinc</keyword>
<sequence length="438" mass="51394">MTTPISLYLAESVADLRNYIVPHRSAQPLTLERLNKLYEEVENNAKQQLHVKGDQELAYLTYCKALELLNLMRKCKEFSQKTKKFQYKYEQQRTDCEQIEYALRLELEERYRNFRSTSYVTNSIKSSSLHKLPEAPYRIPTSLDEREITETTTVLDDFMSNYEEDEEYFPTDITLNKRLAATRSSLSMPRDRQVQMPRPSSSQQTVYRAPQILTRKPRTRECVVCLNEKSIADFGEVFSKICQHAERQICTDCVRENTIRIVNDRSTTDVCCPEQNCDAIFDFDTVRRILIDFNTSVGQFEDRLSKGCVETMKNFVWCAHRCGWGCQLDGSSGNIFTCRRCKQKTCAHHQVKWHSGITCAEYDQTLSFDREETKNQNWLKDHTKKCPKCNVFIEKNDGCDHMTCCHCKHEFCWICLADFQPIRIYDNKYHDPGCKYYA</sequence>
<feature type="domain" description="RING-type" evidence="11">
    <location>
        <begin position="218"/>
        <end position="438"/>
    </location>
</feature>
<dbReference type="InterPro" id="IPR044066">
    <property type="entry name" value="TRIAD_supradom"/>
</dbReference>
<dbReference type="Proteomes" id="UP000663877">
    <property type="component" value="Unassembled WGS sequence"/>
</dbReference>
<comment type="pathway">
    <text evidence="2">Protein modification; protein ubiquitination.</text>
</comment>
<evidence type="ECO:0000313" key="13">
    <source>
        <dbReference type="EMBL" id="CAF1402328.1"/>
    </source>
</evidence>
<dbReference type="EMBL" id="CAJNOM010000375">
    <property type="protein sequence ID" value="CAF1402328.1"/>
    <property type="molecule type" value="Genomic_DNA"/>
</dbReference>
<dbReference type="Gene3D" id="3.30.40.10">
    <property type="entry name" value="Zinc/RING finger domain, C3HC4 (zinc finger)"/>
    <property type="match status" value="1"/>
</dbReference>
<feature type="region of interest" description="Disordered" evidence="10">
    <location>
        <begin position="186"/>
        <end position="206"/>
    </location>
</feature>
<dbReference type="Gene3D" id="1.20.120.1750">
    <property type="match status" value="1"/>
</dbReference>
<evidence type="ECO:0000256" key="10">
    <source>
        <dbReference type="SAM" id="MobiDB-lite"/>
    </source>
</evidence>
<dbReference type="CDD" id="cd20335">
    <property type="entry name" value="BRcat_RBR"/>
    <property type="match status" value="1"/>
</dbReference>
<accession>A0A815MX60</accession>
<dbReference type="GO" id="GO:0016567">
    <property type="term" value="P:protein ubiquitination"/>
    <property type="evidence" value="ECO:0007669"/>
    <property type="project" value="InterPro"/>
</dbReference>
<keyword evidence="8" id="KW-0833">Ubl conjugation pathway</keyword>
<evidence type="ECO:0000256" key="3">
    <source>
        <dbReference type="ARBA" id="ARBA00012251"/>
    </source>
</evidence>
<keyword evidence="4" id="KW-0808">Transferase</keyword>
<dbReference type="InterPro" id="IPR047548">
    <property type="entry name" value="Rcat_RBR_RNF14"/>
</dbReference>
<keyword evidence="15" id="KW-1185">Reference proteome</keyword>
<dbReference type="PROSITE" id="PS51873">
    <property type="entry name" value="TRIAD"/>
    <property type="match status" value="1"/>
</dbReference>
<dbReference type="InterPro" id="IPR002867">
    <property type="entry name" value="IBR_dom"/>
</dbReference>
<evidence type="ECO:0000256" key="2">
    <source>
        <dbReference type="ARBA" id="ARBA00004906"/>
    </source>
</evidence>
<dbReference type="GO" id="GO:0008270">
    <property type="term" value="F:zinc ion binding"/>
    <property type="evidence" value="ECO:0007669"/>
    <property type="project" value="UniProtKB-KW"/>
</dbReference>
<name>A0A815MX60_9BILA</name>
<keyword evidence="7" id="KW-0863">Zinc-finger</keyword>
<dbReference type="EC" id="2.3.2.31" evidence="3"/>
<dbReference type="Gene3D" id="1.20.58.80">
    <property type="entry name" value="Phosphotransferase system, lactose/cellobiose-type IIA subunit"/>
    <property type="match status" value="1"/>
</dbReference>
<dbReference type="CDD" id="cd20354">
    <property type="entry name" value="Rcat_RBR_RNF14"/>
    <property type="match status" value="1"/>
</dbReference>
<dbReference type="InterPro" id="IPR031127">
    <property type="entry name" value="E3_UB_ligase_RBR"/>
</dbReference>
<reference evidence="14" key="1">
    <citation type="submission" date="2021-02" db="EMBL/GenBank/DDBJ databases">
        <authorList>
            <person name="Nowell W R."/>
        </authorList>
    </citation>
    <scope>NUCLEOTIDE SEQUENCE</scope>
</reference>
<evidence type="ECO:0000256" key="7">
    <source>
        <dbReference type="ARBA" id="ARBA00022771"/>
    </source>
</evidence>
<dbReference type="GO" id="GO:0016579">
    <property type="term" value="P:protein deubiquitination"/>
    <property type="evidence" value="ECO:0007669"/>
    <property type="project" value="UniProtKB-ARBA"/>
</dbReference>
<dbReference type="SMART" id="SM00647">
    <property type="entry name" value="IBR"/>
    <property type="match status" value="2"/>
</dbReference>
<evidence type="ECO:0000256" key="5">
    <source>
        <dbReference type="ARBA" id="ARBA00022723"/>
    </source>
</evidence>
<dbReference type="SUPFAM" id="SSF57850">
    <property type="entry name" value="RING/U-box"/>
    <property type="match status" value="3"/>
</dbReference>
<dbReference type="GO" id="GO:0061630">
    <property type="term" value="F:ubiquitin protein ligase activity"/>
    <property type="evidence" value="ECO:0007669"/>
    <property type="project" value="UniProtKB-EC"/>
</dbReference>
<dbReference type="EMBL" id="CAJNOM010000426">
    <property type="protein sequence ID" value="CAF1430940.1"/>
    <property type="molecule type" value="Genomic_DNA"/>
</dbReference>
<dbReference type="InterPro" id="IPR017907">
    <property type="entry name" value="Znf_RING_CS"/>
</dbReference>
<dbReference type="PROSITE" id="PS00518">
    <property type="entry name" value="ZF_RING_1"/>
    <property type="match status" value="1"/>
</dbReference>
<gene>
    <name evidence="12" type="ORF">BJG266_LOCUS22553</name>
    <name evidence="13" type="ORF">QVE165_LOCUS36850</name>
    <name evidence="14" type="ORF">QVE165_LOCUS38947</name>
</gene>
<dbReference type="Pfam" id="PF01485">
    <property type="entry name" value="IBR"/>
    <property type="match status" value="1"/>
</dbReference>
<evidence type="ECO:0000313" key="12">
    <source>
        <dbReference type="EMBL" id="CAF1122760.1"/>
    </source>
</evidence>
<evidence type="ECO:0000313" key="14">
    <source>
        <dbReference type="EMBL" id="CAF1430940.1"/>
    </source>
</evidence>
<evidence type="ECO:0000259" key="11">
    <source>
        <dbReference type="PROSITE" id="PS51873"/>
    </source>
</evidence>